<reference evidence="3" key="1">
    <citation type="submission" date="2022-05" db="EMBL/GenBank/DDBJ databases">
        <title>An RpoN-dependent PEP-CTERM gene is involved in floc formation of an Aquincola tertiaricarbonis strain.</title>
        <authorList>
            <person name="Qiu D."/>
            <person name="Xia M."/>
        </authorList>
    </citation>
    <scope>NUCLEOTIDE SEQUENCE</scope>
    <source>
        <strain evidence="3">RN12</strain>
    </source>
</reference>
<evidence type="ECO:0000313" key="3">
    <source>
        <dbReference type="EMBL" id="URI11756.1"/>
    </source>
</evidence>
<keyword evidence="2" id="KW-0812">Transmembrane</keyword>
<proteinExistence type="predicted"/>
<dbReference type="Proteomes" id="UP001056201">
    <property type="component" value="Chromosome 2"/>
</dbReference>
<feature type="transmembrane region" description="Helical" evidence="2">
    <location>
        <begin position="44"/>
        <end position="63"/>
    </location>
</feature>
<evidence type="ECO:0000256" key="2">
    <source>
        <dbReference type="SAM" id="Phobius"/>
    </source>
</evidence>
<protein>
    <submittedName>
        <fullName evidence="3">Uncharacterized protein</fullName>
    </submittedName>
</protein>
<gene>
    <name evidence="3" type="ORF">MW290_22855</name>
</gene>
<feature type="transmembrane region" description="Helical" evidence="2">
    <location>
        <begin position="20"/>
        <end position="38"/>
    </location>
</feature>
<feature type="compositionally biased region" description="Basic and acidic residues" evidence="1">
    <location>
        <begin position="105"/>
        <end position="123"/>
    </location>
</feature>
<accession>A0ABY4SHM0</accession>
<feature type="compositionally biased region" description="Low complexity" evidence="1">
    <location>
        <begin position="86"/>
        <end position="96"/>
    </location>
</feature>
<organism evidence="3 4">
    <name type="scientific">Aquincola tertiaricarbonis</name>
    <dbReference type="NCBI Taxonomy" id="391953"/>
    <lineage>
        <taxon>Bacteria</taxon>
        <taxon>Pseudomonadati</taxon>
        <taxon>Pseudomonadota</taxon>
        <taxon>Betaproteobacteria</taxon>
        <taxon>Burkholderiales</taxon>
        <taxon>Sphaerotilaceae</taxon>
        <taxon>Aquincola</taxon>
    </lineage>
</organism>
<sequence>MNFNDRIGGPGRSRYRAGTWGALGAVGGMVSVVVGSLVAVVGLLVLWISLVVGAIALFGWWGWQRLRGRQPAQDLVSMLARQAARAGRPPRAGGQRLSEADVVDVDVREVPEHQPRDGGRWPH</sequence>
<dbReference type="RefSeq" id="WP_250199946.1">
    <property type="nucleotide sequence ID" value="NZ_CP097636.1"/>
</dbReference>
<evidence type="ECO:0000256" key="1">
    <source>
        <dbReference type="SAM" id="MobiDB-lite"/>
    </source>
</evidence>
<keyword evidence="2" id="KW-0472">Membrane</keyword>
<evidence type="ECO:0000313" key="4">
    <source>
        <dbReference type="Proteomes" id="UP001056201"/>
    </source>
</evidence>
<keyword evidence="4" id="KW-1185">Reference proteome</keyword>
<name>A0ABY4SHM0_AQUTE</name>
<dbReference type="EMBL" id="CP097636">
    <property type="protein sequence ID" value="URI11756.1"/>
    <property type="molecule type" value="Genomic_DNA"/>
</dbReference>
<feature type="region of interest" description="Disordered" evidence="1">
    <location>
        <begin position="86"/>
        <end position="123"/>
    </location>
</feature>
<keyword evidence="2" id="KW-1133">Transmembrane helix</keyword>